<feature type="compositionally biased region" description="Basic and acidic residues" evidence="1">
    <location>
        <begin position="1"/>
        <end position="44"/>
    </location>
</feature>
<evidence type="ECO:0000313" key="3">
    <source>
        <dbReference type="Proteomes" id="UP000010931"/>
    </source>
</evidence>
<dbReference type="PATRIC" id="fig|698760.3.peg.1900"/>
<feature type="compositionally biased region" description="Acidic residues" evidence="1">
    <location>
        <begin position="159"/>
        <end position="171"/>
    </location>
</feature>
<sequence length="221" mass="24354">MVPHREQPQYEGRDDREPAGERVENVVADTEDHQRGADDRRDRVQVTVPAQQGGNLVGEDVTQHSAAHGGRETEGGGGGEAEAVVVRLDRARDAEQAEPRRVEHVHPRLDALHLRVEEEDQQGGEQRRQEVPEIRERRRRHRPDDQIPEQPSAQRGDLGEDGDPEDVEVLADGEQGAGDREDENADEVEGVLDGGAEELVNHPRIVTAGLPDGTTGRACRS</sequence>
<reference evidence="2 3" key="1">
    <citation type="journal article" date="2011" name="Plasmid">
        <title>Streptomyces turgidiscabies Car8 contains a modular pathogenicity island that shares virulence genes with other actinobacterial plant pathogens.</title>
        <authorList>
            <person name="Huguet-Tapia J.C."/>
            <person name="Badger J.H."/>
            <person name="Loria R."/>
            <person name="Pettis G.S."/>
        </authorList>
    </citation>
    <scope>NUCLEOTIDE SEQUENCE [LARGE SCALE GENOMIC DNA]</scope>
    <source>
        <strain evidence="2 3">Car8</strain>
    </source>
</reference>
<feature type="compositionally biased region" description="Basic and acidic residues" evidence="1">
    <location>
        <begin position="87"/>
        <end position="116"/>
    </location>
</feature>
<accession>L7FDP9</accession>
<feature type="compositionally biased region" description="Basic and acidic residues" evidence="1">
    <location>
        <begin position="125"/>
        <end position="136"/>
    </location>
</feature>
<evidence type="ECO:0000313" key="2">
    <source>
        <dbReference type="EMBL" id="ELP69417.1"/>
    </source>
</evidence>
<dbReference type="Proteomes" id="UP000010931">
    <property type="component" value="Unassembled WGS sequence"/>
</dbReference>
<organism evidence="2 3">
    <name type="scientific">Streptomyces turgidiscabies (strain Car8)</name>
    <dbReference type="NCBI Taxonomy" id="698760"/>
    <lineage>
        <taxon>Bacteria</taxon>
        <taxon>Bacillati</taxon>
        <taxon>Actinomycetota</taxon>
        <taxon>Actinomycetes</taxon>
        <taxon>Kitasatosporales</taxon>
        <taxon>Streptomycetaceae</taxon>
        <taxon>Streptomyces</taxon>
    </lineage>
</organism>
<protein>
    <submittedName>
        <fullName evidence="2">Uncharacterized protein</fullName>
    </submittedName>
</protein>
<keyword evidence="3" id="KW-1185">Reference proteome</keyword>
<feature type="compositionally biased region" description="Acidic residues" evidence="1">
    <location>
        <begin position="180"/>
        <end position="190"/>
    </location>
</feature>
<proteinExistence type="predicted"/>
<evidence type="ECO:0000256" key="1">
    <source>
        <dbReference type="SAM" id="MobiDB-lite"/>
    </source>
</evidence>
<feature type="region of interest" description="Disordered" evidence="1">
    <location>
        <begin position="1"/>
        <end position="221"/>
    </location>
</feature>
<dbReference type="AlphaFoldDB" id="L7FDP9"/>
<name>L7FDP9_STRT8</name>
<comment type="caution">
    <text evidence="2">The sequence shown here is derived from an EMBL/GenBank/DDBJ whole genome shotgun (WGS) entry which is preliminary data.</text>
</comment>
<dbReference type="EMBL" id="AEJB01000148">
    <property type="protein sequence ID" value="ELP69417.1"/>
    <property type="molecule type" value="Genomic_DNA"/>
</dbReference>
<gene>
    <name evidence="2" type="ORF">STRTUCAR8_07689</name>
</gene>